<dbReference type="KEGG" id="fop:FNB79_08425"/>
<gene>
    <name evidence="4" type="ORF">FNB79_08425</name>
</gene>
<proteinExistence type="predicted"/>
<dbReference type="EMBL" id="CP041637">
    <property type="protein sequence ID" value="QDO94007.1"/>
    <property type="molecule type" value="Genomic_DNA"/>
</dbReference>
<dbReference type="Gene3D" id="2.70.98.10">
    <property type="match status" value="1"/>
</dbReference>
<dbReference type="InterPro" id="IPR008183">
    <property type="entry name" value="Aldose_1/G6P_1-epimerase"/>
</dbReference>
<dbReference type="AlphaFoldDB" id="A0A516GR53"/>
<comment type="subunit">
    <text evidence="2">Monomer.</text>
</comment>
<dbReference type="GO" id="GO:0005975">
    <property type="term" value="P:carbohydrate metabolic process"/>
    <property type="evidence" value="ECO:0007669"/>
    <property type="project" value="InterPro"/>
</dbReference>
<keyword evidence="5" id="KW-1185">Reference proteome</keyword>
<evidence type="ECO:0000256" key="1">
    <source>
        <dbReference type="ARBA" id="ARBA00001913"/>
    </source>
</evidence>
<sequence length="296" mass="33903">MYTLENKLLKIAVKQTGAELCEISAVSNANQFMWDANPDIWENFAPNLFPIIGALKNNTMIYEGQEYNMAKHGIIRHNSNIKLDSQTAEKLIFSLAYSEDTLKQYPFKFKFLIAFELIDNKIKVTHTVKNLDDNTLYFSVGGHPAFKCPIYKDEAYTDYYLEFEALETAESYALNMDIGLVTDNTFPIITEGNKIPLHYDLFNEDALIFKDLKSRKVALKSKKNGTILSVDYPDFPYLGIWAKPHANYVCIEPWLGVADHENHNQEFKTKEGIQALAANETFKATYTIEIDKKHLV</sequence>
<dbReference type="InterPro" id="IPR011013">
    <property type="entry name" value="Gal_mutarotase_sf_dom"/>
</dbReference>
<dbReference type="CDD" id="cd09024">
    <property type="entry name" value="Aldose_epim_lacX"/>
    <property type="match status" value="1"/>
</dbReference>
<keyword evidence="3" id="KW-0106">Calcium</keyword>
<protein>
    <submittedName>
        <fullName evidence="4">Aldose 1-epimerase family protein</fullName>
    </submittedName>
</protein>
<dbReference type="GO" id="GO:0016853">
    <property type="term" value="F:isomerase activity"/>
    <property type="evidence" value="ECO:0007669"/>
    <property type="project" value="InterPro"/>
</dbReference>
<evidence type="ECO:0000256" key="3">
    <source>
        <dbReference type="ARBA" id="ARBA00022837"/>
    </source>
</evidence>
<reference evidence="4 5" key="1">
    <citation type="submission" date="2019-07" db="EMBL/GenBank/DDBJ databases">
        <title>Genome sequencing for Formosa sp. PS13.</title>
        <authorList>
            <person name="Park S.-J."/>
        </authorList>
    </citation>
    <scope>NUCLEOTIDE SEQUENCE [LARGE SCALE GENOMIC DNA]</scope>
    <source>
        <strain evidence="4 5">PS13</strain>
    </source>
</reference>
<dbReference type="InterPro" id="IPR014718">
    <property type="entry name" value="GH-type_carb-bd"/>
</dbReference>
<accession>A0A516GR53</accession>
<dbReference type="RefSeq" id="WP_143380896.1">
    <property type="nucleotide sequence ID" value="NZ_CP041637.1"/>
</dbReference>
<evidence type="ECO:0000313" key="4">
    <source>
        <dbReference type="EMBL" id="QDO94007.1"/>
    </source>
</evidence>
<dbReference type="Pfam" id="PF01263">
    <property type="entry name" value="Aldose_epim"/>
    <property type="match status" value="1"/>
</dbReference>
<dbReference type="InterPro" id="IPR037481">
    <property type="entry name" value="LacX"/>
</dbReference>
<dbReference type="GO" id="GO:0030246">
    <property type="term" value="F:carbohydrate binding"/>
    <property type="evidence" value="ECO:0007669"/>
    <property type="project" value="InterPro"/>
</dbReference>
<dbReference type="OrthoDB" id="9795355at2"/>
<evidence type="ECO:0000313" key="5">
    <source>
        <dbReference type="Proteomes" id="UP000319209"/>
    </source>
</evidence>
<dbReference type="SUPFAM" id="SSF74650">
    <property type="entry name" value="Galactose mutarotase-like"/>
    <property type="match status" value="1"/>
</dbReference>
<comment type="cofactor">
    <cofactor evidence="1">
        <name>Ca(2+)</name>
        <dbReference type="ChEBI" id="CHEBI:29108"/>
    </cofactor>
</comment>
<evidence type="ECO:0000256" key="2">
    <source>
        <dbReference type="ARBA" id="ARBA00011245"/>
    </source>
</evidence>
<organism evidence="4 5">
    <name type="scientific">Formosa sediminum</name>
    <dbReference type="NCBI Taxonomy" id="2594004"/>
    <lineage>
        <taxon>Bacteria</taxon>
        <taxon>Pseudomonadati</taxon>
        <taxon>Bacteroidota</taxon>
        <taxon>Flavobacteriia</taxon>
        <taxon>Flavobacteriales</taxon>
        <taxon>Flavobacteriaceae</taxon>
        <taxon>Formosa</taxon>
    </lineage>
</organism>
<name>A0A516GR53_9FLAO</name>
<dbReference type="Proteomes" id="UP000319209">
    <property type="component" value="Chromosome"/>
</dbReference>